<evidence type="ECO:0000313" key="3">
    <source>
        <dbReference type="Proteomes" id="UP000024635"/>
    </source>
</evidence>
<reference evidence="3" key="1">
    <citation type="journal article" date="2015" name="Nat. Genet.">
        <title>The genome and transcriptome of the zoonotic hookworm Ancylostoma ceylanicum identify infection-specific gene families.</title>
        <authorList>
            <person name="Schwarz E.M."/>
            <person name="Hu Y."/>
            <person name="Antoshechkin I."/>
            <person name="Miller M.M."/>
            <person name="Sternberg P.W."/>
            <person name="Aroian R.V."/>
        </authorList>
    </citation>
    <scope>NUCLEOTIDE SEQUENCE</scope>
    <source>
        <strain evidence="3">HY135</strain>
    </source>
</reference>
<organism evidence="2 3">
    <name type="scientific">Ancylostoma ceylanicum</name>
    <dbReference type="NCBI Taxonomy" id="53326"/>
    <lineage>
        <taxon>Eukaryota</taxon>
        <taxon>Metazoa</taxon>
        <taxon>Ecdysozoa</taxon>
        <taxon>Nematoda</taxon>
        <taxon>Chromadorea</taxon>
        <taxon>Rhabditida</taxon>
        <taxon>Rhabditina</taxon>
        <taxon>Rhabditomorpha</taxon>
        <taxon>Strongyloidea</taxon>
        <taxon>Ancylostomatidae</taxon>
        <taxon>Ancylostomatinae</taxon>
        <taxon>Ancylostoma</taxon>
    </lineage>
</organism>
<dbReference type="Proteomes" id="UP000024635">
    <property type="component" value="Unassembled WGS sequence"/>
</dbReference>
<keyword evidence="3" id="KW-1185">Reference proteome</keyword>
<gene>
    <name evidence="2" type="primary">Acey_s0029.g1995</name>
    <name evidence="2" type="ORF">Y032_0029g1995</name>
</gene>
<evidence type="ECO:0000313" key="2">
    <source>
        <dbReference type="EMBL" id="EYC17992.1"/>
    </source>
</evidence>
<feature type="region of interest" description="Disordered" evidence="1">
    <location>
        <begin position="1"/>
        <end position="53"/>
    </location>
</feature>
<name>A0A016UT50_9BILA</name>
<proteinExistence type="predicted"/>
<feature type="compositionally biased region" description="Polar residues" evidence="1">
    <location>
        <begin position="1"/>
        <end position="17"/>
    </location>
</feature>
<dbReference type="AlphaFoldDB" id="A0A016UT50"/>
<evidence type="ECO:0000256" key="1">
    <source>
        <dbReference type="SAM" id="MobiDB-lite"/>
    </source>
</evidence>
<comment type="caution">
    <text evidence="2">The sequence shown here is derived from an EMBL/GenBank/DDBJ whole genome shotgun (WGS) entry which is preliminary data.</text>
</comment>
<sequence>MGTPSTSYIQGVTTIEDGQSEERDDPAPAPSGRARRRADCPAPSPFPPAVTSSTTRPVMIHLYSYTAPACEQPPKLMYTYSGVISVRDVDASTAPRCLLKLSIILATIRLFDKDTTLLKRRIVTISSFQLVVKVWR</sequence>
<protein>
    <submittedName>
        <fullName evidence="2">Uncharacterized protein</fullName>
    </submittedName>
</protein>
<accession>A0A016UT50</accession>
<dbReference type="EMBL" id="JARK01001365">
    <property type="protein sequence ID" value="EYC17992.1"/>
    <property type="molecule type" value="Genomic_DNA"/>
</dbReference>